<dbReference type="SUPFAM" id="SSF52402">
    <property type="entry name" value="Adenine nucleotide alpha hydrolases-like"/>
    <property type="match status" value="1"/>
</dbReference>
<evidence type="ECO:0000259" key="2">
    <source>
        <dbReference type="Pfam" id="PF00582"/>
    </source>
</evidence>
<reference evidence="3" key="1">
    <citation type="journal article" date="2014" name="Int. J. Syst. Evol. Microbiol.">
        <title>Complete genome sequence of Corynebacterium casei LMG S-19264T (=DSM 44701T), isolated from a smear-ripened cheese.</title>
        <authorList>
            <consortium name="US DOE Joint Genome Institute (JGI-PGF)"/>
            <person name="Walter F."/>
            <person name="Albersmeier A."/>
            <person name="Kalinowski J."/>
            <person name="Ruckert C."/>
        </authorList>
    </citation>
    <scope>NUCLEOTIDE SEQUENCE</scope>
    <source>
        <strain evidence="3">CGMCC 1.15371</strain>
    </source>
</reference>
<comment type="caution">
    <text evidence="3">The sequence shown here is derived from an EMBL/GenBank/DDBJ whole genome shotgun (WGS) entry which is preliminary data.</text>
</comment>
<name>A0A8J2YG61_9BACL</name>
<organism evidence="3 4">
    <name type="scientific">Pullulanibacillus camelliae</name>
    <dbReference type="NCBI Taxonomy" id="1707096"/>
    <lineage>
        <taxon>Bacteria</taxon>
        <taxon>Bacillati</taxon>
        <taxon>Bacillota</taxon>
        <taxon>Bacilli</taxon>
        <taxon>Bacillales</taxon>
        <taxon>Sporolactobacillaceae</taxon>
        <taxon>Pullulanibacillus</taxon>
    </lineage>
</organism>
<feature type="domain" description="UspA" evidence="2">
    <location>
        <begin position="6"/>
        <end position="146"/>
    </location>
</feature>
<keyword evidence="4" id="KW-1185">Reference proteome</keyword>
<dbReference type="Proteomes" id="UP000628775">
    <property type="component" value="Unassembled WGS sequence"/>
</dbReference>
<dbReference type="EMBL" id="BMIR01000005">
    <property type="protein sequence ID" value="GGE36972.1"/>
    <property type="molecule type" value="Genomic_DNA"/>
</dbReference>
<dbReference type="InterPro" id="IPR014729">
    <property type="entry name" value="Rossmann-like_a/b/a_fold"/>
</dbReference>
<dbReference type="InterPro" id="IPR006015">
    <property type="entry name" value="Universal_stress_UspA"/>
</dbReference>
<evidence type="ECO:0000313" key="3">
    <source>
        <dbReference type="EMBL" id="GGE36972.1"/>
    </source>
</evidence>
<dbReference type="PANTHER" id="PTHR46268">
    <property type="entry name" value="STRESS RESPONSE PROTEIN NHAX"/>
    <property type="match status" value="1"/>
</dbReference>
<reference evidence="3" key="2">
    <citation type="submission" date="2020-09" db="EMBL/GenBank/DDBJ databases">
        <authorList>
            <person name="Sun Q."/>
            <person name="Zhou Y."/>
        </authorList>
    </citation>
    <scope>NUCLEOTIDE SEQUENCE</scope>
    <source>
        <strain evidence="3">CGMCC 1.15371</strain>
    </source>
</reference>
<comment type="similarity">
    <text evidence="1">Belongs to the universal stress protein A family.</text>
</comment>
<proteinExistence type="inferred from homology"/>
<dbReference type="InterPro" id="IPR006016">
    <property type="entry name" value="UspA"/>
</dbReference>
<dbReference type="CDD" id="cd00293">
    <property type="entry name" value="USP-like"/>
    <property type="match status" value="1"/>
</dbReference>
<protein>
    <submittedName>
        <fullName evidence="3">Universal stress protein YxiE</fullName>
    </submittedName>
</protein>
<dbReference type="PRINTS" id="PR01438">
    <property type="entry name" value="UNVRSLSTRESS"/>
</dbReference>
<accession>A0A8J2YG61</accession>
<gene>
    <name evidence="3" type="primary">yxiE</name>
    <name evidence="3" type="ORF">GCM10011391_14840</name>
</gene>
<dbReference type="AlphaFoldDB" id="A0A8J2YG61"/>
<dbReference type="PANTHER" id="PTHR46268:SF6">
    <property type="entry name" value="UNIVERSAL STRESS PROTEIN UP12"/>
    <property type="match status" value="1"/>
</dbReference>
<dbReference type="Pfam" id="PF00582">
    <property type="entry name" value="Usp"/>
    <property type="match status" value="1"/>
</dbReference>
<dbReference type="RefSeq" id="WP_188691483.1">
    <property type="nucleotide sequence ID" value="NZ_BMIR01000005.1"/>
</dbReference>
<evidence type="ECO:0000256" key="1">
    <source>
        <dbReference type="ARBA" id="ARBA00008791"/>
    </source>
</evidence>
<evidence type="ECO:0000313" key="4">
    <source>
        <dbReference type="Proteomes" id="UP000628775"/>
    </source>
</evidence>
<sequence length="146" mass="16152">MSQKTKLLVAYDGSLMGEKVLEKAEQIAALKQDVAITILTVNKSELTPKFYTESIYIDYEALNKEVKKELLQALEYAKQEIKSTSQVATELLEGDPGMAIVGFAKEQATDLIIIGNRGLNRIKEVFLGSVSHYVAQYAPCPVLIVK</sequence>
<dbReference type="Gene3D" id="3.40.50.620">
    <property type="entry name" value="HUPs"/>
    <property type="match status" value="1"/>
</dbReference>